<gene>
    <name evidence="3" type="ORF">LWI28_011028</name>
</gene>
<dbReference type="PROSITE" id="PS51387">
    <property type="entry name" value="FAD_PCMH"/>
    <property type="match status" value="1"/>
</dbReference>
<evidence type="ECO:0000259" key="2">
    <source>
        <dbReference type="PROSITE" id="PS51387"/>
    </source>
</evidence>
<evidence type="ECO:0000256" key="1">
    <source>
        <dbReference type="ARBA" id="ARBA00001974"/>
    </source>
</evidence>
<accession>A0AAD5NVE7</accession>
<evidence type="ECO:0000313" key="3">
    <source>
        <dbReference type="EMBL" id="KAI9185821.1"/>
    </source>
</evidence>
<dbReference type="AlphaFoldDB" id="A0AAD5NVE7"/>
<dbReference type="Gene3D" id="3.40.462.20">
    <property type="match status" value="1"/>
</dbReference>
<dbReference type="GO" id="GO:0071949">
    <property type="term" value="F:FAD binding"/>
    <property type="evidence" value="ECO:0007669"/>
    <property type="project" value="InterPro"/>
</dbReference>
<dbReference type="InterPro" id="IPR016169">
    <property type="entry name" value="FAD-bd_PCMH_sub2"/>
</dbReference>
<evidence type="ECO:0000313" key="4">
    <source>
        <dbReference type="Proteomes" id="UP001064489"/>
    </source>
</evidence>
<dbReference type="InterPro" id="IPR016166">
    <property type="entry name" value="FAD-bd_PCMH"/>
</dbReference>
<dbReference type="Proteomes" id="UP001064489">
    <property type="component" value="Chromosome 3"/>
</dbReference>
<dbReference type="PANTHER" id="PTHR32448">
    <property type="entry name" value="OS08G0158400 PROTEIN"/>
    <property type="match status" value="1"/>
</dbReference>
<dbReference type="Gene3D" id="3.30.465.10">
    <property type="match status" value="1"/>
</dbReference>
<feature type="domain" description="FAD-binding PCMH-type" evidence="2">
    <location>
        <begin position="1"/>
        <end position="164"/>
    </location>
</feature>
<dbReference type="EMBL" id="JAJSOW010000100">
    <property type="protein sequence ID" value="KAI9185821.1"/>
    <property type="molecule type" value="Genomic_DNA"/>
</dbReference>
<keyword evidence="4" id="KW-1185">Reference proteome</keyword>
<reference evidence="3" key="1">
    <citation type="journal article" date="2022" name="Plant J.">
        <title>Strategies of tolerance reflected in two North American maple genomes.</title>
        <authorList>
            <person name="McEvoy S.L."/>
            <person name="Sezen U.U."/>
            <person name="Trouern-Trend A."/>
            <person name="McMahon S.M."/>
            <person name="Schaberg P.G."/>
            <person name="Yang J."/>
            <person name="Wegrzyn J.L."/>
            <person name="Swenson N.G."/>
        </authorList>
    </citation>
    <scope>NUCLEOTIDE SEQUENCE</scope>
    <source>
        <strain evidence="3">91603</strain>
    </source>
</reference>
<comment type="cofactor">
    <cofactor evidence="1">
        <name>FAD</name>
        <dbReference type="ChEBI" id="CHEBI:57692"/>
    </cofactor>
</comment>
<protein>
    <recommendedName>
        <fullName evidence="2">FAD-binding PCMH-type domain-containing protein</fullName>
    </recommendedName>
</protein>
<dbReference type="InterPro" id="IPR016167">
    <property type="entry name" value="FAD-bd_PCMH_sub1"/>
</dbReference>
<dbReference type="InterPro" id="IPR006094">
    <property type="entry name" value="Oxid_FAD_bind_N"/>
</dbReference>
<dbReference type="InterPro" id="IPR036318">
    <property type="entry name" value="FAD-bd_PCMH-like_sf"/>
</dbReference>
<comment type="caution">
    <text evidence="3">The sequence shown here is derived from an EMBL/GenBank/DDBJ whole genome shotgun (WGS) entry which is preliminary data.</text>
</comment>
<dbReference type="Pfam" id="PF01565">
    <property type="entry name" value="FAD_binding_4"/>
    <property type="match status" value="1"/>
</dbReference>
<reference evidence="3" key="2">
    <citation type="submission" date="2023-02" db="EMBL/GenBank/DDBJ databases">
        <authorList>
            <person name="Swenson N.G."/>
            <person name="Wegrzyn J.L."/>
            <person name="Mcevoy S.L."/>
        </authorList>
    </citation>
    <scope>NUCLEOTIDE SEQUENCE</scope>
    <source>
        <strain evidence="3">91603</strain>
        <tissue evidence="3">Leaf</tissue>
    </source>
</reference>
<organism evidence="3 4">
    <name type="scientific">Acer negundo</name>
    <name type="common">Box elder</name>
    <dbReference type="NCBI Taxonomy" id="4023"/>
    <lineage>
        <taxon>Eukaryota</taxon>
        <taxon>Viridiplantae</taxon>
        <taxon>Streptophyta</taxon>
        <taxon>Embryophyta</taxon>
        <taxon>Tracheophyta</taxon>
        <taxon>Spermatophyta</taxon>
        <taxon>Magnoliopsida</taxon>
        <taxon>eudicotyledons</taxon>
        <taxon>Gunneridae</taxon>
        <taxon>Pentapetalae</taxon>
        <taxon>rosids</taxon>
        <taxon>malvids</taxon>
        <taxon>Sapindales</taxon>
        <taxon>Sapindaceae</taxon>
        <taxon>Hippocastanoideae</taxon>
        <taxon>Acereae</taxon>
        <taxon>Acer</taxon>
    </lineage>
</organism>
<dbReference type="Gene3D" id="3.30.43.10">
    <property type="entry name" value="Uridine Diphospho-n-acetylenolpyruvylglucosamine Reductase, domain 2"/>
    <property type="match status" value="1"/>
</dbReference>
<name>A0AAD5NVE7_ACENE</name>
<dbReference type="SUPFAM" id="SSF56176">
    <property type="entry name" value="FAD-binding/transporter-associated domain-like"/>
    <property type="match status" value="1"/>
</dbReference>
<proteinExistence type="predicted"/>
<sequence length="237" mass="26652">MSRLPFFCAQRHGLEMKIRSGGHDYEGLSYISKSNKVPFFLLDMFKLRYIDVDLESESAWVQAGATLGEVYYEISERSRIHGFPAGVCPTVGVGGHLSGGGYGNMMRKYGLSVDNIIDAKVVDVNGIILDRKSMGEDMFWAIRGGGGGASFGVVIAYRIKLVQVPETVTIFRVEKTLEENATESVYAWQEIAHKLHEDLFIRLILEVETVLRQDYEKPLELRSRPCSSETLRDFSEL</sequence>